<name>A0ABQ4Y5F0_9ASTR</name>
<reference evidence="2" key="2">
    <citation type="submission" date="2022-01" db="EMBL/GenBank/DDBJ databases">
        <authorList>
            <person name="Yamashiro T."/>
            <person name="Shiraishi A."/>
            <person name="Satake H."/>
            <person name="Nakayama K."/>
        </authorList>
    </citation>
    <scope>NUCLEOTIDE SEQUENCE</scope>
</reference>
<dbReference type="EMBL" id="BQNB010010075">
    <property type="protein sequence ID" value="GJS72382.1"/>
    <property type="molecule type" value="Genomic_DNA"/>
</dbReference>
<dbReference type="Proteomes" id="UP001151760">
    <property type="component" value="Unassembled WGS sequence"/>
</dbReference>
<protein>
    <submittedName>
        <fullName evidence="2">Uncharacterized protein</fullName>
    </submittedName>
</protein>
<evidence type="ECO:0000313" key="2">
    <source>
        <dbReference type="EMBL" id="GJS72382.1"/>
    </source>
</evidence>
<evidence type="ECO:0000313" key="3">
    <source>
        <dbReference type="Proteomes" id="UP001151760"/>
    </source>
</evidence>
<feature type="region of interest" description="Disordered" evidence="1">
    <location>
        <begin position="195"/>
        <end position="222"/>
    </location>
</feature>
<keyword evidence="3" id="KW-1185">Reference proteome</keyword>
<gene>
    <name evidence="2" type="ORF">Tco_0705223</name>
</gene>
<sequence length="392" mass="45404">MPEREEELSEQQKKRKAEVQEAAQYYTEEDWDTIRAKLEANAELTKSLQGESMTSEDFAKRMVEMINQKKKFYAEQKAKARRSKPMTQAQQRDYMSTFIKNQSSWKLTQLKKLTFDELKTEFEKLVKSIENFVPMETDERVKRQGVQLEQEFSKKQKTIEEVSVLEESITEPVIAKEEEIEKSVKKRGKIRKQKAKKGIHIDKTAHDESEEEREAFMKDKVTSASSESEIGIDAIPTATKPPKLYRLVIKKYGVNRPEEIYDRVLWGDLKTMFDPPLSDDAIWNRKYPLSKDACQVMLKMKLLDGTTYEVFYQLLKMIEKQAGYHTTNGHQFIMSNRHQELASPKQSALCCTKALATPEQTATGKEISNPLTADSLLKTIRLSMHLVTAMKH</sequence>
<evidence type="ECO:0000256" key="1">
    <source>
        <dbReference type="SAM" id="MobiDB-lite"/>
    </source>
</evidence>
<accession>A0ABQ4Y5F0</accession>
<comment type="caution">
    <text evidence="2">The sequence shown here is derived from an EMBL/GenBank/DDBJ whole genome shotgun (WGS) entry which is preliminary data.</text>
</comment>
<proteinExistence type="predicted"/>
<reference evidence="2" key="1">
    <citation type="journal article" date="2022" name="Int. J. Mol. Sci.">
        <title>Draft Genome of Tanacetum Coccineum: Genomic Comparison of Closely Related Tanacetum-Family Plants.</title>
        <authorList>
            <person name="Yamashiro T."/>
            <person name="Shiraishi A."/>
            <person name="Nakayama K."/>
            <person name="Satake H."/>
        </authorList>
    </citation>
    <scope>NUCLEOTIDE SEQUENCE</scope>
</reference>
<organism evidence="2 3">
    <name type="scientific">Tanacetum coccineum</name>
    <dbReference type="NCBI Taxonomy" id="301880"/>
    <lineage>
        <taxon>Eukaryota</taxon>
        <taxon>Viridiplantae</taxon>
        <taxon>Streptophyta</taxon>
        <taxon>Embryophyta</taxon>
        <taxon>Tracheophyta</taxon>
        <taxon>Spermatophyta</taxon>
        <taxon>Magnoliopsida</taxon>
        <taxon>eudicotyledons</taxon>
        <taxon>Gunneridae</taxon>
        <taxon>Pentapetalae</taxon>
        <taxon>asterids</taxon>
        <taxon>campanulids</taxon>
        <taxon>Asterales</taxon>
        <taxon>Asteraceae</taxon>
        <taxon>Asteroideae</taxon>
        <taxon>Anthemideae</taxon>
        <taxon>Anthemidinae</taxon>
        <taxon>Tanacetum</taxon>
    </lineage>
</organism>